<dbReference type="GO" id="GO:0015031">
    <property type="term" value="P:protein transport"/>
    <property type="evidence" value="ECO:0007669"/>
    <property type="project" value="UniProtKB-KW"/>
</dbReference>
<comment type="subcellular location">
    <subcellularLocation>
        <location evidence="1">Cell membrane</location>
        <topology evidence="1">Multi-pass membrane protein</topology>
    </subcellularLocation>
    <subcellularLocation>
        <location evidence="9">Membrane</location>
        <topology evidence="9">Multi-pass membrane protein</topology>
    </subcellularLocation>
</comment>
<feature type="transmembrane region" description="Helical" evidence="10">
    <location>
        <begin position="237"/>
        <end position="261"/>
    </location>
</feature>
<feature type="domain" description="Membrane insertase YidC/Oxa/ALB C-terminal" evidence="11">
    <location>
        <begin position="35"/>
        <end position="268"/>
    </location>
</feature>
<evidence type="ECO:0000313" key="12">
    <source>
        <dbReference type="EMBL" id="KKT34353.1"/>
    </source>
</evidence>
<keyword evidence="2" id="KW-0813">Transport</keyword>
<evidence type="ECO:0000259" key="11">
    <source>
        <dbReference type="Pfam" id="PF02096"/>
    </source>
</evidence>
<dbReference type="CDD" id="cd20070">
    <property type="entry name" value="5TM_YidC_Alb3"/>
    <property type="match status" value="1"/>
</dbReference>
<keyword evidence="5" id="KW-0653">Protein transport</keyword>
<dbReference type="EMBL" id="LCHM01000079">
    <property type="protein sequence ID" value="KKT34353.1"/>
    <property type="molecule type" value="Genomic_DNA"/>
</dbReference>
<dbReference type="NCBIfam" id="TIGR03592">
    <property type="entry name" value="yidC_oxa1_cterm"/>
    <property type="match status" value="1"/>
</dbReference>
<evidence type="ECO:0000256" key="6">
    <source>
        <dbReference type="ARBA" id="ARBA00022989"/>
    </source>
</evidence>
<dbReference type="InterPro" id="IPR001708">
    <property type="entry name" value="YidC/ALB3/OXA1/COX18"/>
</dbReference>
<dbReference type="Proteomes" id="UP000034617">
    <property type="component" value="Unassembled WGS sequence"/>
</dbReference>
<dbReference type="PANTHER" id="PTHR12428:SF65">
    <property type="entry name" value="CYTOCHROME C OXIDASE ASSEMBLY PROTEIN COX18, MITOCHONDRIAL"/>
    <property type="match status" value="1"/>
</dbReference>
<dbReference type="Pfam" id="PF02096">
    <property type="entry name" value="60KD_IMP"/>
    <property type="match status" value="1"/>
</dbReference>
<sequence length="271" mass="31028">MTNPNLWNQLLVWPITNLLIAFYKLCEFLHIPGPMGFAIILLTISIRLLLYPLMHVQLKSAKKMSDLKPHIDALNAKHKDNKQALQQAQLALYKEHGVNPMAGCLPTLVQFPILIALYNVFYQLLGSTNISVFLTDLNKILYFPFLHLTKLDFMFLGVNLTIKPGEWQKYGWWLLSVPLITALLQWWQTKLMMPSYAKASEGKPILAVNDTKKNDEKKTDDMGDIQKQMALITPVMFGFFALQFPLGLSLYWNVFGLFGIIQQLQINKSSK</sequence>
<dbReference type="GO" id="GO:0032977">
    <property type="term" value="F:membrane insertase activity"/>
    <property type="evidence" value="ECO:0007669"/>
    <property type="project" value="InterPro"/>
</dbReference>
<feature type="transmembrane region" description="Helical" evidence="10">
    <location>
        <begin position="141"/>
        <end position="158"/>
    </location>
</feature>
<name>A0A0G1GJ36_9BACT</name>
<comment type="similarity">
    <text evidence="9">Belongs to the OXA1/ALB3/YidC family.</text>
</comment>
<accession>A0A0G1GJ36</accession>
<reference evidence="12 13" key="1">
    <citation type="journal article" date="2015" name="Nature">
        <title>rRNA introns, odd ribosomes, and small enigmatic genomes across a large radiation of phyla.</title>
        <authorList>
            <person name="Brown C.T."/>
            <person name="Hug L.A."/>
            <person name="Thomas B.C."/>
            <person name="Sharon I."/>
            <person name="Castelle C.J."/>
            <person name="Singh A."/>
            <person name="Wilkins M.J."/>
            <person name="Williams K.H."/>
            <person name="Banfield J.F."/>
        </authorList>
    </citation>
    <scope>NUCLEOTIDE SEQUENCE [LARGE SCALE GENOMIC DNA]</scope>
</reference>
<keyword evidence="6 10" id="KW-1133">Transmembrane helix</keyword>
<dbReference type="PANTHER" id="PTHR12428">
    <property type="entry name" value="OXA1"/>
    <property type="match status" value="1"/>
</dbReference>
<dbReference type="AlphaFoldDB" id="A0A0G1GJ36"/>
<dbReference type="InterPro" id="IPR028055">
    <property type="entry name" value="YidC/Oxa/ALB_C"/>
</dbReference>
<comment type="caution">
    <text evidence="12">The sequence shown here is derived from an EMBL/GenBank/DDBJ whole genome shotgun (WGS) entry which is preliminary data.</text>
</comment>
<evidence type="ECO:0000256" key="8">
    <source>
        <dbReference type="ARBA" id="ARBA00023186"/>
    </source>
</evidence>
<evidence type="ECO:0000256" key="1">
    <source>
        <dbReference type="ARBA" id="ARBA00004651"/>
    </source>
</evidence>
<evidence type="ECO:0000256" key="9">
    <source>
        <dbReference type="RuleBase" id="RU003945"/>
    </source>
</evidence>
<evidence type="ECO:0000256" key="2">
    <source>
        <dbReference type="ARBA" id="ARBA00022448"/>
    </source>
</evidence>
<feature type="transmembrane region" description="Helical" evidence="10">
    <location>
        <begin position="170"/>
        <end position="187"/>
    </location>
</feature>
<protein>
    <submittedName>
        <fullName evidence="12">Stage iii sporulation protein j/oxaa-like protein</fullName>
    </submittedName>
</protein>
<evidence type="ECO:0000256" key="3">
    <source>
        <dbReference type="ARBA" id="ARBA00022475"/>
    </source>
</evidence>
<keyword evidence="7 10" id="KW-0472">Membrane</keyword>
<gene>
    <name evidence="12" type="ORF">UW22_C0079G0004</name>
</gene>
<evidence type="ECO:0000256" key="7">
    <source>
        <dbReference type="ARBA" id="ARBA00023136"/>
    </source>
</evidence>
<feature type="transmembrane region" description="Helical" evidence="10">
    <location>
        <begin position="35"/>
        <end position="54"/>
    </location>
</feature>
<evidence type="ECO:0000256" key="10">
    <source>
        <dbReference type="SAM" id="Phobius"/>
    </source>
</evidence>
<evidence type="ECO:0000256" key="4">
    <source>
        <dbReference type="ARBA" id="ARBA00022692"/>
    </source>
</evidence>
<dbReference type="GO" id="GO:0005886">
    <property type="term" value="C:plasma membrane"/>
    <property type="evidence" value="ECO:0007669"/>
    <property type="project" value="UniProtKB-SubCell"/>
</dbReference>
<evidence type="ECO:0000256" key="5">
    <source>
        <dbReference type="ARBA" id="ARBA00022927"/>
    </source>
</evidence>
<proteinExistence type="inferred from homology"/>
<keyword evidence="4 9" id="KW-0812">Transmembrane</keyword>
<evidence type="ECO:0000313" key="13">
    <source>
        <dbReference type="Proteomes" id="UP000034617"/>
    </source>
</evidence>
<keyword evidence="8" id="KW-0143">Chaperone</keyword>
<dbReference type="GO" id="GO:0051205">
    <property type="term" value="P:protein insertion into membrane"/>
    <property type="evidence" value="ECO:0007669"/>
    <property type="project" value="TreeGrafter"/>
</dbReference>
<feature type="transmembrane region" description="Helical" evidence="10">
    <location>
        <begin position="102"/>
        <end position="121"/>
    </location>
</feature>
<keyword evidence="3" id="KW-1003">Cell membrane</keyword>
<dbReference type="InterPro" id="IPR047196">
    <property type="entry name" value="YidC_ALB_C"/>
</dbReference>
<organism evidence="12 13">
    <name type="scientific">Candidatus Gottesmanbacteria bacterium GW2011_GWB1_44_11c</name>
    <dbReference type="NCBI Taxonomy" id="1618447"/>
    <lineage>
        <taxon>Bacteria</taxon>
        <taxon>Candidatus Gottesmaniibacteriota</taxon>
    </lineage>
</organism>